<dbReference type="EMBL" id="JAFBMS010000001">
    <property type="protein sequence ID" value="KAG9356155.1"/>
    <property type="molecule type" value="Genomic_DNA"/>
</dbReference>
<name>A0A8T2PXS4_9TELE</name>
<comment type="caution">
    <text evidence="1">The sequence shown here is derived from an EMBL/GenBank/DDBJ whole genome shotgun (WGS) entry which is preliminary data.</text>
</comment>
<dbReference type="InterPro" id="IPR035940">
    <property type="entry name" value="CAP_sf"/>
</dbReference>
<evidence type="ECO:0000313" key="1">
    <source>
        <dbReference type="EMBL" id="KAG9356155.1"/>
    </source>
</evidence>
<keyword evidence="2" id="KW-1185">Reference proteome</keyword>
<dbReference type="Proteomes" id="UP000824540">
    <property type="component" value="Unassembled WGS sequence"/>
</dbReference>
<protein>
    <submittedName>
        <fullName evidence="1">Uncharacterized protein</fullName>
    </submittedName>
</protein>
<organism evidence="1 2">
    <name type="scientific">Albula glossodonta</name>
    <name type="common">roundjaw bonefish</name>
    <dbReference type="NCBI Taxonomy" id="121402"/>
    <lineage>
        <taxon>Eukaryota</taxon>
        <taxon>Metazoa</taxon>
        <taxon>Chordata</taxon>
        <taxon>Craniata</taxon>
        <taxon>Vertebrata</taxon>
        <taxon>Euteleostomi</taxon>
        <taxon>Actinopterygii</taxon>
        <taxon>Neopterygii</taxon>
        <taxon>Teleostei</taxon>
        <taxon>Albuliformes</taxon>
        <taxon>Albulidae</taxon>
        <taxon>Albula</taxon>
    </lineage>
</organism>
<reference evidence="1" key="1">
    <citation type="thesis" date="2021" institute="BYU ScholarsArchive" country="Provo, UT, USA">
        <title>Applications of and Algorithms for Genome Assembly and Genomic Analyses with an Emphasis on Marine Teleosts.</title>
        <authorList>
            <person name="Pickett B.D."/>
        </authorList>
    </citation>
    <scope>NUCLEOTIDE SEQUENCE</scope>
    <source>
        <strain evidence="1">HI-2016</strain>
    </source>
</reference>
<sequence>MKYLCRDWQKGIAALLFISQTAIAMVIPNSTHLEAILEKYLDEDGEWAEPKQRGRRAITESDMHLILDLHNKLRGQVYPQASNMEYMEAYGKVCNRRAGMAAERKETGSSVLQYCKERGIYLDGSPHFSSVSKVTGSTWPPTRLPSPILKLTPGRKPLKDITVKGKTHVYDRESQADLHLATVEIKAVFSNKSQTDLSCSSPTYQLRYHRAHLIAQYICAVNPLLWAESNGHRSSGVTPRQREVFDMKPEGLNSGSAFRQTQSRASPLTQGYSLCDGSEYSFSAAVHPAHYKIVGL</sequence>
<evidence type="ECO:0000313" key="2">
    <source>
        <dbReference type="Proteomes" id="UP000824540"/>
    </source>
</evidence>
<proteinExistence type="predicted"/>
<dbReference type="OrthoDB" id="8954353at2759"/>
<dbReference type="SUPFAM" id="SSF55797">
    <property type="entry name" value="PR-1-like"/>
    <property type="match status" value="1"/>
</dbReference>
<gene>
    <name evidence="1" type="ORF">JZ751_000999</name>
</gene>
<accession>A0A8T2PXS4</accession>
<dbReference type="AlphaFoldDB" id="A0A8T2PXS4"/>